<evidence type="ECO:0000256" key="1">
    <source>
        <dbReference type="ARBA" id="ARBA00022448"/>
    </source>
</evidence>
<dbReference type="InterPro" id="IPR009056">
    <property type="entry name" value="Cyt_c-like_dom"/>
</dbReference>
<sequence>MMKVLPVFAVAVTAFSAQAQDFTGGDPEAGERVFRRCAACHAVGEDAQSRVGPELNQLFGRVPASVEGFSYSTAMQEFGETNVWDTETLHAYLQAPRDVVPGTKMAFPGLRKDEEVVDLLAYLAQYDDEGLTVE</sequence>
<feature type="chain" id="PRO_5010994895" evidence="7">
    <location>
        <begin position="20"/>
        <end position="134"/>
    </location>
</feature>
<dbReference type="SUPFAM" id="SSF46626">
    <property type="entry name" value="Cytochrome c"/>
    <property type="match status" value="1"/>
</dbReference>
<keyword evidence="4" id="KW-0249">Electron transport</keyword>
<dbReference type="InterPro" id="IPR002327">
    <property type="entry name" value="Cyt_c_1A/1B"/>
</dbReference>
<reference evidence="9 10" key="1">
    <citation type="submission" date="2017-03" db="EMBL/GenBank/DDBJ databases">
        <authorList>
            <person name="Afonso C.L."/>
            <person name="Miller P.J."/>
            <person name="Scott M.A."/>
            <person name="Spackman E."/>
            <person name="Goraichik I."/>
            <person name="Dimitrov K.M."/>
            <person name="Suarez D.L."/>
            <person name="Swayne D.E."/>
        </authorList>
    </citation>
    <scope>NUCLEOTIDE SEQUENCE [LARGE SCALE GENOMIC DNA]</scope>
    <source>
        <strain evidence="9 10">CECT 7066</strain>
    </source>
</reference>
<evidence type="ECO:0000259" key="8">
    <source>
        <dbReference type="PROSITE" id="PS51007"/>
    </source>
</evidence>
<evidence type="ECO:0000313" key="9">
    <source>
        <dbReference type="EMBL" id="SLN36718.1"/>
    </source>
</evidence>
<protein>
    <submittedName>
        <fullName evidence="9">Cytochrome c2</fullName>
    </submittedName>
</protein>
<keyword evidence="10" id="KW-1185">Reference proteome</keyword>
<evidence type="ECO:0000256" key="5">
    <source>
        <dbReference type="ARBA" id="ARBA00023004"/>
    </source>
</evidence>
<name>A0A1Y5SBQ6_9RHOB</name>
<dbReference type="PANTHER" id="PTHR11961">
    <property type="entry name" value="CYTOCHROME C"/>
    <property type="match status" value="1"/>
</dbReference>
<evidence type="ECO:0000256" key="3">
    <source>
        <dbReference type="ARBA" id="ARBA00022723"/>
    </source>
</evidence>
<dbReference type="GO" id="GO:0020037">
    <property type="term" value="F:heme binding"/>
    <property type="evidence" value="ECO:0007669"/>
    <property type="project" value="InterPro"/>
</dbReference>
<dbReference type="AlphaFoldDB" id="A0A1Y5SBQ6"/>
<keyword evidence="1" id="KW-0813">Transport</keyword>
<keyword evidence="5 6" id="KW-0408">Iron</keyword>
<evidence type="ECO:0000256" key="7">
    <source>
        <dbReference type="SAM" id="SignalP"/>
    </source>
</evidence>
<keyword evidence="7" id="KW-0732">Signal</keyword>
<evidence type="ECO:0000313" key="10">
    <source>
        <dbReference type="Proteomes" id="UP000193870"/>
    </source>
</evidence>
<gene>
    <name evidence="9" type="ORF">PAM7066_01560</name>
</gene>
<dbReference type="STRING" id="315423.SAMN04488020_103278"/>
<dbReference type="RefSeq" id="WP_085853556.1">
    <property type="nucleotide sequence ID" value="NZ_FOPF01000003.1"/>
</dbReference>
<accession>A0A1Y5SBQ6</accession>
<dbReference type="Pfam" id="PF00034">
    <property type="entry name" value="Cytochrom_C"/>
    <property type="match status" value="1"/>
</dbReference>
<feature type="signal peptide" evidence="7">
    <location>
        <begin position="1"/>
        <end position="19"/>
    </location>
</feature>
<organism evidence="9 10">
    <name type="scientific">Palleronia marisminoris</name>
    <dbReference type="NCBI Taxonomy" id="315423"/>
    <lineage>
        <taxon>Bacteria</taxon>
        <taxon>Pseudomonadati</taxon>
        <taxon>Pseudomonadota</taxon>
        <taxon>Alphaproteobacteria</taxon>
        <taxon>Rhodobacterales</taxon>
        <taxon>Roseobacteraceae</taxon>
        <taxon>Palleronia</taxon>
    </lineage>
</organism>
<dbReference type="OrthoDB" id="9805828at2"/>
<proteinExistence type="predicted"/>
<dbReference type="Gene3D" id="1.10.760.10">
    <property type="entry name" value="Cytochrome c-like domain"/>
    <property type="match status" value="1"/>
</dbReference>
<feature type="domain" description="Cytochrome c" evidence="8">
    <location>
        <begin position="25"/>
        <end position="127"/>
    </location>
</feature>
<keyword evidence="2 6" id="KW-0349">Heme</keyword>
<dbReference type="PRINTS" id="PR00604">
    <property type="entry name" value="CYTCHRMECIAB"/>
</dbReference>
<dbReference type="Proteomes" id="UP000193870">
    <property type="component" value="Unassembled WGS sequence"/>
</dbReference>
<evidence type="ECO:0000256" key="2">
    <source>
        <dbReference type="ARBA" id="ARBA00022617"/>
    </source>
</evidence>
<keyword evidence="3 6" id="KW-0479">Metal-binding</keyword>
<dbReference type="GO" id="GO:0046872">
    <property type="term" value="F:metal ion binding"/>
    <property type="evidence" value="ECO:0007669"/>
    <property type="project" value="UniProtKB-KW"/>
</dbReference>
<evidence type="ECO:0000256" key="6">
    <source>
        <dbReference type="PROSITE-ProRule" id="PRU00433"/>
    </source>
</evidence>
<dbReference type="EMBL" id="FWFV01000003">
    <property type="protein sequence ID" value="SLN36718.1"/>
    <property type="molecule type" value="Genomic_DNA"/>
</dbReference>
<dbReference type="GO" id="GO:0009055">
    <property type="term" value="F:electron transfer activity"/>
    <property type="evidence" value="ECO:0007669"/>
    <property type="project" value="InterPro"/>
</dbReference>
<dbReference type="PROSITE" id="PS51007">
    <property type="entry name" value="CYTC"/>
    <property type="match status" value="1"/>
</dbReference>
<dbReference type="InterPro" id="IPR036909">
    <property type="entry name" value="Cyt_c-like_dom_sf"/>
</dbReference>
<evidence type="ECO:0000256" key="4">
    <source>
        <dbReference type="ARBA" id="ARBA00022982"/>
    </source>
</evidence>